<dbReference type="Proteomes" id="UP000015085">
    <property type="component" value="Chromosome"/>
</dbReference>
<proteinExistence type="predicted"/>
<dbReference type="EMBL" id="CP006603">
    <property type="protein sequence ID" value="AGR65362.1"/>
    <property type="molecule type" value="Genomic_DNA"/>
</dbReference>
<name>S5NYR2_LIMRT</name>
<dbReference type="HOGENOM" id="CLU_2825738_0_0_9"/>
<gene>
    <name evidence="1" type="ORF">N134_08580</name>
</gene>
<reference evidence="1 2" key="1">
    <citation type="journal article" date="2014" name="Genome Announc.">
        <title>Complete Genome Sequences of Lactobacillus johnsonii Strain N6.2 and Lactobacillus reuteri Strain TD1.</title>
        <authorList>
            <person name="Leonard M.T."/>
            <person name="Valladares R.B."/>
            <person name="Ardissone A."/>
            <person name="Gonzalez C.F."/>
            <person name="Lorca G.L."/>
            <person name="Triplett E.W."/>
        </authorList>
    </citation>
    <scope>NUCLEOTIDE SEQUENCE [LARGE SCALE GENOMIC DNA]</scope>
    <source>
        <strain evidence="1 2">TD1</strain>
    </source>
</reference>
<organism evidence="1 2">
    <name type="scientific">Limosilactobacillus reuteri TD1</name>
    <dbReference type="NCBI Taxonomy" id="1358027"/>
    <lineage>
        <taxon>Bacteria</taxon>
        <taxon>Bacillati</taxon>
        <taxon>Bacillota</taxon>
        <taxon>Bacilli</taxon>
        <taxon>Lactobacillales</taxon>
        <taxon>Lactobacillaceae</taxon>
        <taxon>Limosilactobacillus</taxon>
    </lineage>
</organism>
<evidence type="ECO:0000313" key="1">
    <source>
        <dbReference type="EMBL" id="AGR65362.1"/>
    </source>
</evidence>
<sequence>MIAFLLIRDTQKSITNGFFFSNLILQTAYQITLPKVNSAQSFIASKITTKFIIILQYLITFLNTDN</sequence>
<dbReference type="AlphaFoldDB" id="S5NYR2"/>
<protein>
    <submittedName>
        <fullName evidence="1">Uncharacterized protein</fullName>
    </submittedName>
</protein>
<dbReference type="KEGG" id="lrr:N134_08580"/>
<evidence type="ECO:0000313" key="2">
    <source>
        <dbReference type="Proteomes" id="UP000015085"/>
    </source>
</evidence>
<accession>S5NYR2</accession>